<protein>
    <submittedName>
        <fullName evidence="9">Homeobox protein HMX2</fullName>
    </submittedName>
</protein>
<dbReference type="SUPFAM" id="SSF46689">
    <property type="entry name" value="Homeodomain-like"/>
    <property type="match status" value="1"/>
</dbReference>
<keyword evidence="5 6" id="KW-0371">Homeobox</keyword>
<organism evidence="9 10">
    <name type="scientific">Labeo rohita</name>
    <name type="common">Indian major carp</name>
    <name type="synonym">Cyprinus rohita</name>
    <dbReference type="NCBI Taxonomy" id="84645"/>
    <lineage>
        <taxon>Eukaryota</taxon>
        <taxon>Metazoa</taxon>
        <taxon>Chordata</taxon>
        <taxon>Craniata</taxon>
        <taxon>Vertebrata</taxon>
        <taxon>Euteleostomi</taxon>
        <taxon>Actinopterygii</taxon>
        <taxon>Neopterygii</taxon>
        <taxon>Teleostei</taxon>
        <taxon>Ostariophysi</taxon>
        <taxon>Cypriniformes</taxon>
        <taxon>Cyprinidae</taxon>
        <taxon>Labeoninae</taxon>
        <taxon>Labeonini</taxon>
        <taxon>Labeo</taxon>
    </lineage>
</organism>
<dbReference type="PANTHER" id="PTHR46110:SF4">
    <property type="entry name" value="HOMEOBOX PROTEIN HMX2"/>
    <property type="match status" value="1"/>
</dbReference>
<keyword evidence="5 6" id="KW-0539">Nucleus</keyword>
<dbReference type="InterPro" id="IPR051300">
    <property type="entry name" value="HMX_Homeobox_TF"/>
</dbReference>
<dbReference type="PROSITE" id="PS50071">
    <property type="entry name" value="HOMEOBOX_2"/>
    <property type="match status" value="1"/>
</dbReference>
<comment type="caution">
    <text evidence="9">The sequence shown here is derived from an EMBL/GenBank/DDBJ whole genome shotgun (WGS) entry which is preliminary data.</text>
</comment>
<dbReference type="CDD" id="cd00086">
    <property type="entry name" value="homeodomain"/>
    <property type="match status" value="1"/>
</dbReference>
<dbReference type="Gene3D" id="1.10.10.60">
    <property type="entry name" value="Homeodomain-like"/>
    <property type="match status" value="1"/>
</dbReference>
<evidence type="ECO:0000259" key="8">
    <source>
        <dbReference type="PROSITE" id="PS50071"/>
    </source>
</evidence>
<evidence type="ECO:0000256" key="6">
    <source>
        <dbReference type="RuleBase" id="RU000682"/>
    </source>
</evidence>
<keyword evidence="3" id="KW-0804">Transcription</keyword>
<comment type="similarity">
    <text evidence="4">Belongs to the HMX homeobox family.</text>
</comment>
<comment type="subcellular location">
    <subcellularLocation>
        <location evidence="1 5 6">Nucleus</location>
    </subcellularLocation>
</comment>
<proteinExistence type="inferred from homology"/>
<dbReference type="InterPro" id="IPR001356">
    <property type="entry name" value="HD"/>
</dbReference>
<evidence type="ECO:0000313" key="10">
    <source>
        <dbReference type="Proteomes" id="UP000830375"/>
    </source>
</evidence>
<accession>A0ABQ8M5N0</accession>
<reference evidence="9 10" key="1">
    <citation type="submission" date="2022-01" db="EMBL/GenBank/DDBJ databases">
        <title>A high-quality chromosome-level genome assembly of rohu carp, Labeo rohita.</title>
        <authorList>
            <person name="Arick M.A. II"/>
            <person name="Hsu C.-Y."/>
            <person name="Magbanua Z."/>
            <person name="Pechanova O."/>
            <person name="Grover C."/>
            <person name="Miller E."/>
            <person name="Thrash A."/>
            <person name="Ezzel L."/>
            <person name="Alam S."/>
            <person name="Benzie J."/>
            <person name="Hamilton M."/>
            <person name="Karsi A."/>
            <person name="Lawrence M.L."/>
            <person name="Peterson D.G."/>
        </authorList>
    </citation>
    <scope>NUCLEOTIDE SEQUENCE [LARGE SCALE GENOMIC DNA]</scope>
    <source>
        <strain evidence="10">BAU-BD-2019</strain>
        <tissue evidence="9">Blood</tissue>
    </source>
</reference>
<sequence>MEEKTQEVKDSPFSIKNLLNKPDKPRAHMNLSVSRVPDLTFLRFGSWCCPSGHPNTPAGETRARAPPVPCVCADRIRDATEALKCEAEDPDPKDEDEEVLLEDSDPDEQKTEESSQKKLCRKKKTRTVFSRAQYKSACALMLRVCDEAPAAGNHSFSIGSILGRSQNTDSEQNTFNEVIKPFVDEDDEDDDEAKRFADRALKRAEDPDGVFPRSGVSAPVRVRRQALPEQRRARAPRVQLQLTDAQAKSWFQNRRNKWKRRLSAELEAAATSRSCQTVLIGMMNALVRAPLPTSVALPRTPLCYPLY</sequence>
<dbReference type="Pfam" id="PF00046">
    <property type="entry name" value="Homeodomain"/>
    <property type="match status" value="1"/>
</dbReference>
<evidence type="ECO:0000256" key="3">
    <source>
        <dbReference type="ARBA" id="ARBA00023163"/>
    </source>
</evidence>
<dbReference type="EMBL" id="JACTAM010000012">
    <property type="protein sequence ID" value="KAI2658192.1"/>
    <property type="molecule type" value="Genomic_DNA"/>
</dbReference>
<evidence type="ECO:0000256" key="1">
    <source>
        <dbReference type="ARBA" id="ARBA00004123"/>
    </source>
</evidence>
<evidence type="ECO:0000256" key="4">
    <source>
        <dbReference type="ARBA" id="ARBA00038165"/>
    </source>
</evidence>
<dbReference type="GO" id="GO:0003677">
    <property type="term" value="F:DNA binding"/>
    <property type="evidence" value="ECO:0007669"/>
    <property type="project" value="UniProtKB-KW"/>
</dbReference>
<evidence type="ECO:0000256" key="2">
    <source>
        <dbReference type="ARBA" id="ARBA00023015"/>
    </source>
</evidence>
<name>A0ABQ8M5N0_LABRO</name>
<feature type="region of interest" description="Disordered" evidence="7">
    <location>
        <begin position="1"/>
        <end position="26"/>
    </location>
</feature>
<evidence type="ECO:0000313" key="9">
    <source>
        <dbReference type="EMBL" id="KAI2658192.1"/>
    </source>
</evidence>
<dbReference type="PANTHER" id="PTHR46110">
    <property type="entry name" value="HOMEOBOX PROTEIN HMX"/>
    <property type="match status" value="1"/>
</dbReference>
<feature type="domain" description="Homeobox" evidence="8">
    <location>
        <begin position="219"/>
        <end position="261"/>
    </location>
</feature>
<feature type="compositionally biased region" description="Basic and acidic residues" evidence="7">
    <location>
        <begin position="107"/>
        <end position="116"/>
    </location>
</feature>
<dbReference type="InterPro" id="IPR009057">
    <property type="entry name" value="Homeodomain-like_sf"/>
</dbReference>
<feature type="DNA-binding region" description="Homeobox" evidence="5">
    <location>
        <begin position="221"/>
        <end position="262"/>
    </location>
</feature>
<gene>
    <name evidence="9" type="ORF">H4Q32_016202</name>
</gene>
<feature type="compositionally biased region" description="Acidic residues" evidence="7">
    <location>
        <begin position="88"/>
        <end position="106"/>
    </location>
</feature>
<evidence type="ECO:0000256" key="7">
    <source>
        <dbReference type="SAM" id="MobiDB-lite"/>
    </source>
</evidence>
<keyword evidence="10" id="KW-1185">Reference proteome</keyword>
<keyword evidence="5 6" id="KW-0238">DNA-binding</keyword>
<feature type="compositionally biased region" description="Basic and acidic residues" evidence="7">
    <location>
        <begin position="1"/>
        <end position="10"/>
    </location>
</feature>
<dbReference type="Proteomes" id="UP000830375">
    <property type="component" value="Unassembled WGS sequence"/>
</dbReference>
<keyword evidence="2" id="KW-0805">Transcription regulation</keyword>
<evidence type="ECO:0000256" key="5">
    <source>
        <dbReference type="PROSITE-ProRule" id="PRU00108"/>
    </source>
</evidence>
<feature type="region of interest" description="Disordered" evidence="7">
    <location>
        <begin position="86"/>
        <end position="118"/>
    </location>
</feature>